<reference evidence="4 5" key="2">
    <citation type="journal article" date="2010" name="Stand. Genomic Sci.">
        <title>Complete genome sequence of Desulfohalobium retbaense type strain (HR(100)).</title>
        <authorList>
            <person name="Spring S."/>
            <person name="Nolan M."/>
            <person name="Lapidus A."/>
            <person name="Glavina Del Rio T."/>
            <person name="Copeland A."/>
            <person name="Tice H."/>
            <person name="Cheng J.F."/>
            <person name="Lucas S."/>
            <person name="Land M."/>
            <person name="Chen F."/>
            <person name="Bruce D."/>
            <person name="Goodwin L."/>
            <person name="Pitluck S."/>
            <person name="Ivanova N."/>
            <person name="Mavromatis K."/>
            <person name="Mikhailova N."/>
            <person name="Pati A."/>
            <person name="Chen A."/>
            <person name="Palaniappan K."/>
            <person name="Hauser L."/>
            <person name="Chang Y.J."/>
            <person name="Jeffries C.D."/>
            <person name="Munk C."/>
            <person name="Kiss H."/>
            <person name="Chain P."/>
            <person name="Han C."/>
            <person name="Brettin T."/>
            <person name="Detter J.C."/>
            <person name="Schuler E."/>
            <person name="Goker M."/>
            <person name="Rohde M."/>
            <person name="Bristow J."/>
            <person name="Eisen J.A."/>
            <person name="Markowitz V."/>
            <person name="Hugenholtz P."/>
            <person name="Kyrpides N.C."/>
            <person name="Klenk H.P."/>
        </authorList>
    </citation>
    <scope>NUCLEOTIDE SEQUENCE [LARGE SCALE GENOMIC DNA]</scope>
    <source>
        <strain evidence="4 5">DSM 5692</strain>
    </source>
</reference>
<dbReference type="STRING" id="485915.Dret_0286"/>
<dbReference type="Pfam" id="PF00685">
    <property type="entry name" value="Sulfotransfer_1"/>
    <property type="match status" value="1"/>
</dbReference>
<dbReference type="eggNOG" id="ENOG502ZUYV">
    <property type="taxonomic scope" value="Bacteria"/>
</dbReference>
<evidence type="ECO:0000259" key="3">
    <source>
        <dbReference type="Pfam" id="PF00685"/>
    </source>
</evidence>
<dbReference type="GO" id="GO:0008146">
    <property type="term" value="F:sulfotransferase activity"/>
    <property type="evidence" value="ECO:0007669"/>
    <property type="project" value="InterPro"/>
</dbReference>
<dbReference type="EMBL" id="CP001734">
    <property type="protein sequence ID" value="ACV67588.1"/>
    <property type="molecule type" value="Genomic_DNA"/>
</dbReference>
<organism evidence="4 5">
    <name type="scientific">Desulfohalobium retbaense (strain ATCC 49708 / DSM 5692 / JCM 16813 / HR100)</name>
    <dbReference type="NCBI Taxonomy" id="485915"/>
    <lineage>
        <taxon>Bacteria</taxon>
        <taxon>Pseudomonadati</taxon>
        <taxon>Thermodesulfobacteriota</taxon>
        <taxon>Desulfovibrionia</taxon>
        <taxon>Desulfovibrionales</taxon>
        <taxon>Desulfohalobiaceae</taxon>
        <taxon>Desulfohalobium</taxon>
    </lineage>
</organism>
<dbReference type="Gene3D" id="3.40.50.300">
    <property type="entry name" value="P-loop containing nucleotide triphosphate hydrolases"/>
    <property type="match status" value="1"/>
</dbReference>
<dbReference type="Proteomes" id="UP000001052">
    <property type="component" value="Chromosome"/>
</dbReference>
<dbReference type="OrthoDB" id="9804504at2"/>
<dbReference type="PANTHER" id="PTHR11783">
    <property type="entry name" value="SULFOTRANSFERASE SULT"/>
    <property type="match status" value="1"/>
</dbReference>
<feature type="domain" description="Sulfotransferase" evidence="3">
    <location>
        <begin position="17"/>
        <end position="251"/>
    </location>
</feature>
<evidence type="ECO:0000313" key="5">
    <source>
        <dbReference type="Proteomes" id="UP000001052"/>
    </source>
</evidence>
<keyword evidence="5" id="KW-1185">Reference proteome</keyword>
<sequence>MIFWNISNRRTRIKNADIFFISLGKSGRTWIRTFVNKYFSIKYNTPFHLYLTDETEKEWKNIFFTHELWEHYTKATFPQRLTGKYIIPNKYLRSKKSIFLYRDPRDIVTSLYYQMTKRSSSSQSFSKHEFIRHEVYGIQNIISTLNKWHARLYGLNNSLWNSYENFLLDPYTNFFNLAYFIESKHPQMDAFEQSLSFSDFKNMQNLEKNDSFNTSILRPKNINDPNSFKVRKGKIGGYLDEFSDEDINYMNHELQNLHPFFNYK</sequence>
<evidence type="ECO:0000256" key="2">
    <source>
        <dbReference type="ARBA" id="ARBA00022679"/>
    </source>
</evidence>
<comment type="similarity">
    <text evidence="1">Belongs to the sulfotransferase 1 family.</text>
</comment>
<proteinExistence type="inferred from homology"/>
<reference evidence="5" key="1">
    <citation type="submission" date="2009-09" db="EMBL/GenBank/DDBJ databases">
        <title>The complete chromosome of Desulfohalobium retbaense DSM 5692.</title>
        <authorList>
            <consortium name="US DOE Joint Genome Institute (JGI-PGF)"/>
            <person name="Lucas S."/>
            <person name="Copeland A."/>
            <person name="Lapidus A."/>
            <person name="Glavina del Rio T."/>
            <person name="Dalin E."/>
            <person name="Tice H."/>
            <person name="Bruce D."/>
            <person name="Goodwin L."/>
            <person name="Pitluck S."/>
            <person name="Kyrpides N."/>
            <person name="Mavromatis K."/>
            <person name="Ivanova N."/>
            <person name="Mikhailova N."/>
            <person name="Munk A.C."/>
            <person name="Brettin T."/>
            <person name="Detter J.C."/>
            <person name="Han C."/>
            <person name="Tapia R."/>
            <person name="Larimer F."/>
            <person name="Land M."/>
            <person name="Hauser L."/>
            <person name="Markowitz V."/>
            <person name="Cheng J.-F."/>
            <person name="Hugenholtz P."/>
            <person name="Woyke T."/>
            <person name="Wu D."/>
            <person name="Spring S."/>
            <person name="Klenk H.-P."/>
            <person name="Eisen J.A."/>
        </authorList>
    </citation>
    <scope>NUCLEOTIDE SEQUENCE [LARGE SCALE GENOMIC DNA]</scope>
    <source>
        <strain evidence="5">DSM 5692</strain>
    </source>
</reference>
<dbReference type="InterPro" id="IPR000863">
    <property type="entry name" value="Sulfotransferase_dom"/>
</dbReference>
<name>C8WZW3_DESRD</name>
<dbReference type="RefSeq" id="WP_015750747.1">
    <property type="nucleotide sequence ID" value="NC_013223.1"/>
</dbReference>
<dbReference type="KEGG" id="drt:Dret_0286"/>
<dbReference type="HOGENOM" id="CLU_027239_4_0_7"/>
<dbReference type="InterPro" id="IPR027417">
    <property type="entry name" value="P-loop_NTPase"/>
</dbReference>
<gene>
    <name evidence="4" type="ordered locus">Dret_0286</name>
</gene>
<keyword evidence="2" id="KW-0808">Transferase</keyword>
<evidence type="ECO:0000256" key="1">
    <source>
        <dbReference type="ARBA" id="ARBA00005771"/>
    </source>
</evidence>
<protein>
    <recommendedName>
        <fullName evidence="3">Sulfotransferase domain-containing protein</fullName>
    </recommendedName>
</protein>
<dbReference type="AlphaFoldDB" id="C8WZW3"/>
<evidence type="ECO:0000313" key="4">
    <source>
        <dbReference type="EMBL" id="ACV67588.1"/>
    </source>
</evidence>
<dbReference type="SUPFAM" id="SSF52540">
    <property type="entry name" value="P-loop containing nucleoside triphosphate hydrolases"/>
    <property type="match status" value="1"/>
</dbReference>
<accession>C8WZW3</accession>